<accession>A0ABR3FYI3</accession>
<dbReference type="Gene3D" id="1.10.418.30">
    <property type="entry name" value="Ncd80 complex, Ncd80 subunit"/>
    <property type="match status" value="1"/>
</dbReference>
<evidence type="ECO:0000256" key="12">
    <source>
        <dbReference type="SAM" id="MobiDB-lite"/>
    </source>
</evidence>
<dbReference type="PANTHER" id="PTHR10643:SF2">
    <property type="entry name" value="KINETOCHORE PROTEIN NDC80 HOMOLOG"/>
    <property type="match status" value="1"/>
</dbReference>
<evidence type="ECO:0000256" key="2">
    <source>
        <dbReference type="ARBA" id="ARBA00022454"/>
    </source>
</evidence>
<organism evidence="14 15">
    <name type="scientific">Marasmius crinis-equi</name>
    <dbReference type="NCBI Taxonomy" id="585013"/>
    <lineage>
        <taxon>Eukaryota</taxon>
        <taxon>Fungi</taxon>
        <taxon>Dikarya</taxon>
        <taxon>Basidiomycota</taxon>
        <taxon>Agaricomycotina</taxon>
        <taxon>Agaricomycetes</taxon>
        <taxon>Agaricomycetidae</taxon>
        <taxon>Agaricales</taxon>
        <taxon>Marasmiineae</taxon>
        <taxon>Marasmiaceae</taxon>
        <taxon>Marasmius</taxon>
    </lineage>
</organism>
<dbReference type="EMBL" id="JBAHYK010000027">
    <property type="protein sequence ID" value="KAL0580598.1"/>
    <property type="molecule type" value="Genomic_DNA"/>
</dbReference>
<keyword evidence="4 10" id="KW-0498">Mitosis</keyword>
<evidence type="ECO:0000256" key="7">
    <source>
        <dbReference type="ARBA" id="ARBA00023242"/>
    </source>
</evidence>
<evidence type="ECO:0000256" key="9">
    <source>
        <dbReference type="ARBA" id="ARBA00023328"/>
    </source>
</evidence>
<evidence type="ECO:0000313" key="14">
    <source>
        <dbReference type="EMBL" id="KAL0580598.1"/>
    </source>
</evidence>
<dbReference type="InterPro" id="IPR038273">
    <property type="entry name" value="Ndc80_sf"/>
</dbReference>
<dbReference type="PANTHER" id="PTHR10643">
    <property type="entry name" value="KINETOCHORE PROTEIN NDC80"/>
    <property type="match status" value="1"/>
</dbReference>
<dbReference type="Gene3D" id="6.10.250.1950">
    <property type="match status" value="1"/>
</dbReference>
<dbReference type="Proteomes" id="UP001465976">
    <property type="component" value="Unassembled WGS sequence"/>
</dbReference>
<dbReference type="InterPro" id="IPR055260">
    <property type="entry name" value="Ndc80_CH"/>
</dbReference>
<evidence type="ECO:0000256" key="4">
    <source>
        <dbReference type="ARBA" id="ARBA00022776"/>
    </source>
</evidence>
<feature type="domain" description="Kinetochore protein Ndc80 CH" evidence="13">
    <location>
        <begin position="101"/>
        <end position="225"/>
    </location>
</feature>
<feature type="region of interest" description="Disordered" evidence="12">
    <location>
        <begin position="1"/>
        <end position="113"/>
    </location>
</feature>
<evidence type="ECO:0000256" key="1">
    <source>
        <dbReference type="ARBA" id="ARBA00007050"/>
    </source>
</evidence>
<gene>
    <name evidence="14" type="primary">NDC80</name>
    <name evidence="14" type="ORF">V5O48_001423</name>
</gene>
<feature type="coiled-coil region" evidence="11">
    <location>
        <begin position="269"/>
        <end position="418"/>
    </location>
</feature>
<comment type="subunit">
    <text evidence="10">Component of the NDC80 complex.</text>
</comment>
<name>A0ABR3FYI3_9AGAR</name>
<keyword evidence="2 10" id="KW-0158">Chromosome</keyword>
<evidence type="ECO:0000259" key="13">
    <source>
        <dbReference type="Pfam" id="PF03801"/>
    </source>
</evidence>
<dbReference type="InterPro" id="IPR005550">
    <property type="entry name" value="Kinetochore_Ndc80"/>
</dbReference>
<comment type="similarity">
    <text evidence="1 10">Belongs to the NDC80/HEC1 family.</text>
</comment>
<evidence type="ECO:0000256" key="5">
    <source>
        <dbReference type="ARBA" id="ARBA00022838"/>
    </source>
</evidence>
<evidence type="ECO:0000256" key="6">
    <source>
        <dbReference type="ARBA" id="ARBA00023054"/>
    </source>
</evidence>
<reference evidence="14 15" key="1">
    <citation type="submission" date="2024-02" db="EMBL/GenBank/DDBJ databases">
        <title>A draft genome for the cacao thread blight pathogen Marasmius crinis-equi.</title>
        <authorList>
            <person name="Cohen S.P."/>
            <person name="Baruah I.K."/>
            <person name="Amoako-Attah I."/>
            <person name="Bukari Y."/>
            <person name="Meinhardt L.W."/>
            <person name="Bailey B.A."/>
        </authorList>
    </citation>
    <scope>NUCLEOTIDE SEQUENCE [LARGE SCALE GENOMIC DNA]</scope>
    <source>
        <strain evidence="14 15">GH-76</strain>
    </source>
</reference>
<comment type="subcellular location">
    <subcellularLocation>
        <location evidence="10">Chromosome</location>
        <location evidence="10">Centromere</location>
        <location evidence="10">Kinetochore</location>
    </subcellularLocation>
    <subcellularLocation>
        <location evidence="10">Nucleus</location>
    </subcellularLocation>
</comment>
<evidence type="ECO:0000256" key="8">
    <source>
        <dbReference type="ARBA" id="ARBA00023306"/>
    </source>
</evidence>
<comment type="function">
    <text evidence="10">Acts as a component of the essential kinetochore-associated NDC80 complex, which is required for chromosome segregation and spindle checkpoint activity.</text>
</comment>
<keyword evidence="3 10" id="KW-0132">Cell division</keyword>
<feature type="coiled-coil region" evidence="11">
    <location>
        <begin position="494"/>
        <end position="606"/>
    </location>
</feature>
<evidence type="ECO:0000256" key="10">
    <source>
        <dbReference type="RuleBase" id="RU368072"/>
    </source>
</evidence>
<evidence type="ECO:0000256" key="3">
    <source>
        <dbReference type="ARBA" id="ARBA00022618"/>
    </source>
</evidence>
<sequence>MMDSRRRSVMPPGSSLPVPATIKKPAPTPNASSRMSLSGPAIRGPYPIPPNMNPRQSLMRSQGMGVNPLLQSASKSALGRTPGPPNSARRGSIWAGAPPQPSSSQSKDPRPLRDKNFQARERAEIHSYLKDNPPQDFTLQKLTNVTGKDYRIIFEHLVQIISPMCLPEEQTRFEDVFIPTLKALRYPWVGALDNKWLAAPASMHSWPSLLGVLHWLVEICKMTQDYLDSSHPTLQDPSLVPEEFEDPNHYAALALDYYQECYLMWLDHVDEFVEANQQIEERYARKNERSQQDLDTLTTRLHEAMTELKKLTDSPAPIARVLDDNKTINGDYEKMRNILQQWNARKIKLTEAIAAEKNELARLDQELTTSKTEQARLQKIVQDQNLSPEEVHRMNSDHENLQRNLEDLRHKKSDIHRSVMKLEVSLTHSTSRAEECLDLYTNLLSKLDLFPPLPHPHEDVDLTFELNSAAQDTRQLLLGPDVRKVVKPVLNHVAESKRRERAELESERIKLDNDLDKMIMEFDTSEDEINQEESKVKSVNDEAESLHATSQQEGQQAAQQLARLERDLSDARTAALASGMGVKSRLQSLQFEYNETTAKINRLKDELIRGILKNSNEIAEFKGEVSRHLQELKDFAEIDS</sequence>
<evidence type="ECO:0000313" key="15">
    <source>
        <dbReference type="Proteomes" id="UP001465976"/>
    </source>
</evidence>
<keyword evidence="7 10" id="KW-0539">Nucleus</keyword>
<dbReference type="Pfam" id="PF03801">
    <property type="entry name" value="Ndc80_HEC"/>
    <property type="match status" value="1"/>
</dbReference>
<keyword evidence="9 10" id="KW-0137">Centromere</keyword>
<keyword evidence="5 10" id="KW-0995">Kinetochore</keyword>
<keyword evidence="15" id="KW-1185">Reference proteome</keyword>
<comment type="caution">
    <text evidence="14">The sequence shown here is derived from an EMBL/GenBank/DDBJ whole genome shotgun (WGS) entry which is preliminary data.</text>
</comment>
<evidence type="ECO:0000256" key="11">
    <source>
        <dbReference type="SAM" id="Coils"/>
    </source>
</evidence>
<proteinExistence type="inferred from homology"/>
<keyword evidence="6 11" id="KW-0175">Coiled coil</keyword>
<keyword evidence="8 10" id="KW-0131">Cell cycle</keyword>
<protein>
    <recommendedName>
        <fullName evidence="10">Kinetochore protein NDC80</fullName>
    </recommendedName>
</protein>